<feature type="transmembrane region" description="Helical" evidence="2">
    <location>
        <begin position="37"/>
        <end position="57"/>
    </location>
</feature>
<feature type="region of interest" description="Disordered" evidence="1">
    <location>
        <begin position="86"/>
        <end position="368"/>
    </location>
</feature>
<feature type="region of interest" description="Disordered" evidence="1">
    <location>
        <begin position="398"/>
        <end position="440"/>
    </location>
</feature>
<feature type="compositionally biased region" description="Polar residues" evidence="1">
    <location>
        <begin position="617"/>
        <end position="642"/>
    </location>
</feature>
<organism evidence="3 4">
    <name type="scientific">Apiotrichum porosum</name>
    <dbReference type="NCBI Taxonomy" id="105984"/>
    <lineage>
        <taxon>Eukaryota</taxon>
        <taxon>Fungi</taxon>
        <taxon>Dikarya</taxon>
        <taxon>Basidiomycota</taxon>
        <taxon>Agaricomycotina</taxon>
        <taxon>Tremellomycetes</taxon>
        <taxon>Trichosporonales</taxon>
        <taxon>Trichosporonaceae</taxon>
        <taxon>Apiotrichum</taxon>
    </lineage>
</organism>
<evidence type="ECO:0000313" key="3">
    <source>
        <dbReference type="EMBL" id="RSH78075.1"/>
    </source>
</evidence>
<evidence type="ECO:0000313" key="4">
    <source>
        <dbReference type="Proteomes" id="UP000279236"/>
    </source>
</evidence>
<protein>
    <submittedName>
        <fullName evidence="3">Uncharacterized protein</fullName>
    </submittedName>
</protein>
<feature type="compositionally biased region" description="Basic residues" evidence="1">
    <location>
        <begin position="600"/>
        <end position="613"/>
    </location>
</feature>
<feature type="compositionally biased region" description="Basic residues" evidence="1">
    <location>
        <begin position="289"/>
        <end position="298"/>
    </location>
</feature>
<feature type="compositionally biased region" description="Basic and acidic residues" evidence="1">
    <location>
        <begin position="113"/>
        <end position="127"/>
    </location>
</feature>
<keyword evidence="2" id="KW-0812">Transmembrane</keyword>
<keyword evidence="2" id="KW-1133">Transmembrane helix</keyword>
<dbReference type="RefSeq" id="XP_028473222.1">
    <property type="nucleotide sequence ID" value="XM_028618266.1"/>
</dbReference>
<accession>A0A427XGQ6</accession>
<feature type="compositionally biased region" description="Low complexity" evidence="1">
    <location>
        <begin position="98"/>
        <end position="110"/>
    </location>
</feature>
<evidence type="ECO:0000256" key="2">
    <source>
        <dbReference type="SAM" id="Phobius"/>
    </source>
</evidence>
<dbReference type="EMBL" id="RSCE01000013">
    <property type="protein sequence ID" value="RSH78075.1"/>
    <property type="molecule type" value="Genomic_DNA"/>
</dbReference>
<evidence type="ECO:0000256" key="1">
    <source>
        <dbReference type="SAM" id="MobiDB-lite"/>
    </source>
</evidence>
<sequence>MPTRQRAPAYNTRLATHQTSSSSARLSSHTFTLIASWRGQLLICTVVLVLGAIYFVVHEPVRKWRRRQRERLSRAFTAELLSMDKSNADGKEDKDRASTSTATSTAVSTSNKNARERAREKRKEAKEAKKRSLLRAVCTGDGSVNTSLNSSPGLIPTTSADSVDDDLDRTADASEPQRLLSPPTITLESSQSDGEGDISPSPEPSLLSESPVPSSPGQPLHGEEQHLESPQAGPSRLSPIPALEIDLSDDMSELIEPASDNRPPYSRVSSGSYSIIPDEGYLPLSNQVGKKKKRKSKARSATSDGLRTPEIPRVAAFTPSRTPSRSFTMSSDDQSPPQSVAAILTNVPSVSAPGSPSTPRRRRKISIGGVPMSPALELLITNHERTIDSLRAEIGHAKAEESKAHDDEIRAREELRRSRSTEDRMRADYERARKARDRAEAESRRLESEILLMRNRFETLTHMYHAVCHRLREVEAGGQDGAPTHVSTPSQMATPYMAFPASGMQGAHMGFIHYSPAVYPSPIPPQFPMATMASPYRRSEAGMGISDLAGPLTPGQSTMPSTVPSQASSPYPSDLTLNTSIGSSSQAASDMAQLSAAELRRHHITSSVLKKKKTETSESGDSNPTPSTKTSDSAVNVSSESGDSVPVAGLGISQMSGVQSTFPSANGSVHRQRPTKQGSMSSASSDASSGLRRQILITPSNTEMFHPEANGHLPETLGGEGGKEDFAYGHDHIAEPLSQKEKQQPELSSVNHDSDDDHLDCNGDTESEFAPMFASLAHTPEQLAEIARIREEAIRDRERRTRARSTGSSDL</sequence>
<reference evidence="3 4" key="1">
    <citation type="submission" date="2018-11" db="EMBL/GenBank/DDBJ databases">
        <title>Genome sequence of Apiotrichum porosum DSM 27194.</title>
        <authorList>
            <person name="Aliyu H."/>
            <person name="Gorte O."/>
            <person name="Ochsenreither K."/>
        </authorList>
    </citation>
    <scope>NUCLEOTIDE SEQUENCE [LARGE SCALE GENOMIC DNA]</scope>
    <source>
        <strain evidence="3 4">DSM 27194</strain>
    </source>
</reference>
<feature type="compositionally biased region" description="Low complexity" evidence="1">
    <location>
        <begin position="679"/>
        <end position="689"/>
    </location>
</feature>
<feature type="compositionally biased region" description="Basic and acidic residues" evidence="1">
    <location>
        <begin position="86"/>
        <end position="97"/>
    </location>
</feature>
<keyword evidence="4" id="KW-1185">Reference proteome</keyword>
<feature type="region of interest" description="Disordered" evidence="1">
    <location>
        <begin position="704"/>
        <end position="767"/>
    </location>
</feature>
<comment type="caution">
    <text evidence="3">The sequence shown here is derived from an EMBL/GenBank/DDBJ whole genome shotgun (WGS) entry which is preliminary data.</text>
</comment>
<dbReference type="AlphaFoldDB" id="A0A427XGQ6"/>
<dbReference type="GeneID" id="39587074"/>
<dbReference type="OrthoDB" id="2565067at2759"/>
<name>A0A427XGQ6_9TREE</name>
<feature type="compositionally biased region" description="Polar residues" evidence="1">
    <location>
        <begin position="319"/>
        <end position="338"/>
    </location>
</feature>
<feature type="region of interest" description="Disordered" evidence="1">
    <location>
        <begin position="542"/>
        <end position="690"/>
    </location>
</feature>
<feature type="compositionally biased region" description="Basic and acidic residues" evidence="1">
    <location>
        <begin position="752"/>
        <end position="761"/>
    </location>
</feature>
<gene>
    <name evidence="3" type="ORF">EHS24_002531</name>
</gene>
<feature type="compositionally biased region" description="Basic and acidic residues" evidence="1">
    <location>
        <begin position="721"/>
        <end position="744"/>
    </location>
</feature>
<feature type="compositionally biased region" description="Polar residues" evidence="1">
    <location>
        <begin position="142"/>
        <end position="161"/>
    </location>
</feature>
<proteinExistence type="predicted"/>
<feature type="compositionally biased region" description="Polar residues" evidence="1">
    <location>
        <begin position="183"/>
        <end position="193"/>
    </location>
</feature>
<feature type="compositionally biased region" description="Polar residues" evidence="1">
    <location>
        <begin position="653"/>
        <end position="669"/>
    </location>
</feature>
<feature type="compositionally biased region" description="Polar residues" evidence="1">
    <location>
        <begin position="554"/>
        <end position="588"/>
    </location>
</feature>
<dbReference type="Proteomes" id="UP000279236">
    <property type="component" value="Unassembled WGS sequence"/>
</dbReference>
<keyword evidence="2" id="KW-0472">Membrane</keyword>
<feature type="compositionally biased region" description="Polar residues" evidence="1">
    <location>
        <begin position="346"/>
        <end position="358"/>
    </location>
</feature>